<dbReference type="GO" id="GO:0008671">
    <property type="term" value="F:2-dehydro-3-deoxygalactonokinase activity"/>
    <property type="evidence" value="ECO:0007669"/>
    <property type="project" value="InterPro"/>
</dbReference>
<proteinExistence type="predicted"/>
<dbReference type="InterPro" id="IPR042257">
    <property type="entry name" value="DGOK_C"/>
</dbReference>
<name>A0A545SY58_9GAMM</name>
<dbReference type="Gene3D" id="3.30.420.300">
    <property type="entry name" value="2-keto-3-deoxy-galactonokinase, substrate binding domain"/>
    <property type="match status" value="1"/>
</dbReference>
<reference evidence="1 2" key="1">
    <citation type="submission" date="2019-06" db="EMBL/GenBank/DDBJ databases">
        <title>Whole genome sequence for Cellvibrionaceae sp. R142.</title>
        <authorList>
            <person name="Wang G."/>
        </authorList>
    </citation>
    <scope>NUCLEOTIDE SEQUENCE [LARGE SCALE GENOMIC DNA]</scope>
    <source>
        <strain evidence="1 2">R142</strain>
    </source>
</reference>
<accession>A0A545SY58</accession>
<keyword evidence="1" id="KW-0418">Kinase</keyword>
<dbReference type="CDD" id="cd24012">
    <property type="entry name" value="ASKHA_NBD_KDGal-kinase"/>
    <property type="match status" value="1"/>
</dbReference>
<keyword evidence="2" id="KW-1185">Reference proteome</keyword>
<protein>
    <submittedName>
        <fullName evidence="1">2-dehydro-3-deoxygalactonokinase</fullName>
    </submittedName>
</protein>
<dbReference type="RefSeq" id="WP_142929176.1">
    <property type="nucleotide sequence ID" value="NZ_ML660104.1"/>
</dbReference>
<gene>
    <name evidence="1" type="ORF">FKG94_22355</name>
</gene>
<comment type="caution">
    <text evidence="1">The sequence shown here is derived from an EMBL/GenBank/DDBJ whole genome shotgun (WGS) entry which is preliminary data.</text>
</comment>
<dbReference type="Proteomes" id="UP000319732">
    <property type="component" value="Unassembled WGS sequence"/>
</dbReference>
<keyword evidence="1" id="KW-0808">Transferase</keyword>
<evidence type="ECO:0000313" key="1">
    <source>
        <dbReference type="EMBL" id="TQV69898.1"/>
    </source>
</evidence>
<dbReference type="Pfam" id="PF05035">
    <property type="entry name" value="DGOK"/>
    <property type="match status" value="1"/>
</dbReference>
<sequence>MKSTAPALIAVDWGSSAFRAYLLDHHQRVLDSVTSNAGVSQHARRHAEVLQQHCGPWLAATPHIPVYMSGVIGSRSGWQEVPYIPCPARLADVKRLLTRATGQQGTQAGESDIRIVPGISGYSPSGAPDVMRGEEVQTFGALDHLGTGSGLVCLPGTHSKWVQVDSDRLTSFATFMTGELYGLLRKEGAINVIIQNDTDDPEAFLAGVSAGESAGGLLHQIFSIRARHLTGQLPGAAVSPYLSGLLIGNELTAALTLYPDPDAVIVVGSDILTRHYTTALDHLGITTQVVAADQAFLRGIALVTAADCGQGQ</sequence>
<dbReference type="OrthoDB" id="256574at2"/>
<organism evidence="1 2">
    <name type="scientific">Exilibacterium tricleocarpae</name>
    <dbReference type="NCBI Taxonomy" id="2591008"/>
    <lineage>
        <taxon>Bacteria</taxon>
        <taxon>Pseudomonadati</taxon>
        <taxon>Pseudomonadota</taxon>
        <taxon>Gammaproteobacteria</taxon>
        <taxon>Cellvibrionales</taxon>
        <taxon>Cellvibrionaceae</taxon>
        <taxon>Exilibacterium</taxon>
    </lineage>
</organism>
<evidence type="ECO:0000313" key="2">
    <source>
        <dbReference type="Proteomes" id="UP000319732"/>
    </source>
</evidence>
<dbReference type="AlphaFoldDB" id="A0A545SY58"/>
<dbReference type="InterPro" id="IPR042258">
    <property type="entry name" value="DGOK_N"/>
</dbReference>
<dbReference type="EMBL" id="VHSG01000026">
    <property type="protein sequence ID" value="TQV69898.1"/>
    <property type="molecule type" value="Genomic_DNA"/>
</dbReference>
<dbReference type="GO" id="GO:0034194">
    <property type="term" value="P:D-galactonate catabolic process"/>
    <property type="evidence" value="ECO:0007669"/>
    <property type="project" value="InterPro"/>
</dbReference>
<dbReference type="InterPro" id="IPR007729">
    <property type="entry name" value="DGOK"/>
</dbReference>
<dbReference type="Gene3D" id="3.30.420.310">
    <property type="entry name" value="2-keto-3-deoxy-galactonokinase, C-terminal domain"/>
    <property type="match status" value="1"/>
</dbReference>